<organism evidence="3">
    <name type="scientific">Pseudo-nitzschia australis</name>
    <dbReference type="NCBI Taxonomy" id="44445"/>
    <lineage>
        <taxon>Eukaryota</taxon>
        <taxon>Sar</taxon>
        <taxon>Stramenopiles</taxon>
        <taxon>Ochrophyta</taxon>
        <taxon>Bacillariophyta</taxon>
        <taxon>Bacillariophyceae</taxon>
        <taxon>Bacillariophycidae</taxon>
        <taxon>Bacillariales</taxon>
        <taxon>Bacillariaceae</taxon>
        <taxon>Pseudo-nitzschia</taxon>
    </lineage>
</organism>
<feature type="region of interest" description="Disordered" evidence="2">
    <location>
        <begin position="518"/>
        <end position="565"/>
    </location>
</feature>
<feature type="compositionally biased region" description="Low complexity" evidence="2">
    <location>
        <begin position="526"/>
        <end position="536"/>
    </location>
</feature>
<feature type="region of interest" description="Disordered" evidence="2">
    <location>
        <begin position="469"/>
        <end position="501"/>
    </location>
</feature>
<reference evidence="3" key="1">
    <citation type="submission" date="2021-01" db="EMBL/GenBank/DDBJ databases">
        <authorList>
            <person name="Corre E."/>
            <person name="Pelletier E."/>
            <person name="Niang G."/>
            <person name="Scheremetjew M."/>
            <person name="Finn R."/>
            <person name="Kale V."/>
            <person name="Holt S."/>
            <person name="Cochrane G."/>
            <person name="Meng A."/>
            <person name="Brown T."/>
            <person name="Cohen L."/>
        </authorList>
    </citation>
    <scope>NUCLEOTIDE SEQUENCE</scope>
    <source>
        <strain evidence="3">10249 10 AB</strain>
    </source>
</reference>
<feature type="compositionally biased region" description="Basic residues" evidence="2">
    <location>
        <begin position="649"/>
        <end position="660"/>
    </location>
</feature>
<gene>
    <name evidence="3" type="ORF">PAUS00366_LOCUS2466</name>
</gene>
<dbReference type="AlphaFoldDB" id="A0A7S4ABX8"/>
<evidence type="ECO:0000256" key="2">
    <source>
        <dbReference type="SAM" id="MobiDB-lite"/>
    </source>
</evidence>
<feature type="compositionally biased region" description="Polar residues" evidence="2">
    <location>
        <begin position="477"/>
        <end position="501"/>
    </location>
</feature>
<proteinExistence type="predicted"/>
<feature type="compositionally biased region" description="Basic residues" evidence="2">
    <location>
        <begin position="731"/>
        <end position="749"/>
    </location>
</feature>
<feature type="compositionally biased region" description="Low complexity" evidence="2">
    <location>
        <begin position="686"/>
        <end position="707"/>
    </location>
</feature>
<dbReference type="PANTHER" id="PTHR35213:SF5">
    <property type="entry name" value="RING-TYPE DOMAIN-CONTAINING PROTEIN"/>
    <property type="match status" value="1"/>
</dbReference>
<dbReference type="PANTHER" id="PTHR35213">
    <property type="entry name" value="RING-TYPE DOMAIN-CONTAINING PROTEIN-RELATED"/>
    <property type="match status" value="1"/>
</dbReference>
<name>A0A7S4ABX8_9STRA</name>
<feature type="compositionally biased region" description="Polar residues" evidence="2">
    <location>
        <begin position="71"/>
        <end position="97"/>
    </location>
</feature>
<evidence type="ECO:0000313" key="3">
    <source>
        <dbReference type="EMBL" id="CAE0709746.1"/>
    </source>
</evidence>
<feature type="compositionally biased region" description="Basic and acidic residues" evidence="2">
    <location>
        <begin position="708"/>
        <end position="730"/>
    </location>
</feature>
<sequence length="781" mass="84593">MDKATNPGSENAMGTTSGVEQHNNRLTDVSVESKATSVTDTNIHADHFSVQSNGRYSDSATVALDLPKTSQQQEITTVQSQSQPQDSASVSATNVGTNPKKGRQRLRKGKWTIEEEEYTSRIIQYFSTGLLTLPDGATLRSYLAEKLNCDPMRITKKFTGACCLGRRAYHLRDRPRASPAEMDMASFELMHLEQRFRLRVEHEQTGLPLPPRHELLASQPPAIASAAIPSLFSLQQGTTVKTTNPWLQNQIIAPSPGQPSLLPGPRGITPNANVPGVSANFNVPHPSLLLAAGQILLQNPAERTLAGNSSSTAPAAAPLQILNNLFASYALSQALTHQQVGVSVLQPPAANTSPRSSGTVGTINSKSGPPSATFNSTVPDIIANVNRASSPIPIEQKSEQMQIYRQPQQHEKINLLSSTAAVSKKEEHAKKLKAAFEEQQRALRLAYEKSLQDAQDWEEQQFASEMKATASDLKGGDSTTPAICTSTNSKISHETASPAEQLQRSYEAHLASLQRAEEKSYKKVSSKSASPISSKSEPAARVEAGGNKIDNSKTKEEGASQKKTSDEEAAVILLGVLNSIRGLRESYEDAVDAKVGSNATTEKNNYGKKNIAVVIPGTRSISTGIIESSKVKTEDSSSSSTRIPENRNRKDHNRPHKTINGRRQSSDTITSLSHFQSSKRKVQPASVTETSSSTSSQPTIEQSSSSQEDSKSDKMGHSSSDDTDESEKKIAVSRRASKGPPRKRLKGFHKPHEFTRENLMAHSKRMDMECGVSADASSSEE</sequence>
<feature type="region of interest" description="Disordered" evidence="2">
    <location>
        <begin position="347"/>
        <end position="374"/>
    </location>
</feature>
<feature type="compositionally biased region" description="Polar residues" evidence="2">
    <location>
        <begin position="349"/>
        <end position="374"/>
    </location>
</feature>
<feature type="region of interest" description="Disordered" evidence="2">
    <location>
        <begin position="626"/>
        <end position="758"/>
    </location>
</feature>
<evidence type="ECO:0000256" key="1">
    <source>
        <dbReference type="SAM" id="Coils"/>
    </source>
</evidence>
<feature type="compositionally biased region" description="Polar residues" evidence="2">
    <location>
        <begin position="661"/>
        <end position="676"/>
    </location>
</feature>
<feature type="compositionally biased region" description="Basic and acidic residues" evidence="2">
    <location>
        <begin position="550"/>
        <end position="565"/>
    </location>
</feature>
<feature type="compositionally biased region" description="Polar residues" evidence="2">
    <location>
        <begin position="1"/>
        <end position="27"/>
    </location>
</feature>
<feature type="region of interest" description="Disordered" evidence="2">
    <location>
        <begin position="71"/>
        <end position="107"/>
    </location>
</feature>
<feature type="region of interest" description="Disordered" evidence="2">
    <location>
        <begin position="1"/>
        <end position="38"/>
    </location>
</feature>
<accession>A0A7S4ABX8</accession>
<feature type="coiled-coil region" evidence="1">
    <location>
        <begin position="422"/>
        <end position="449"/>
    </location>
</feature>
<dbReference type="EMBL" id="HBIX01003237">
    <property type="protein sequence ID" value="CAE0709746.1"/>
    <property type="molecule type" value="Transcribed_RNA"/>
</dbReference>
<protein>
    <submittedName>
        <fullName evidence="3">Uncharacterized protein</fullName>
    </submittedName>
</protein>
<keyword evidence="1" id="KW-0175">Coiled coil</keyword>